<proteinExistence type="predicted"/>
<dbReference type="CDD" id="cd01038">
    <property type="entry name" value="Endonuclease_DUF559"/>
    <property type="match status" value="1"/>
</dbReference>
<organism evidence="2 3">
    <name type="scientific">Rhizorhabdus dicambivorans</name>
    <dbReference type="NCBI Taxonomy" id="1850238"/>
    <lineage>
        <taxon>Bacteria</taxon>
        <taxon>Pseudomonadati</taxon>
        <taxon>Pseudomonadota</taxon>
        <taxon>Alphaproteobacteria</taxon>
        <taxon>Sphingomonadales</taxon>
        <taxon>Sphingomonadaceae</taxon>
        <taxon>Rhizorhabdus</taxon>
    </lineage>
</organism>
<dbReference type="InterPro" id="IPR007569">
    <property type="entry name" value="DUF559"/>
</dbReference>
<sequence length="100" mass="11470">MSLPEVLLRQELRKKAAGARFRRQHPMGPYILDFYCAEAKLVIEVDGISHDMGDRAERDEARDAWLKEQGLKVHRISAKDVLRDPVAVADSIRRLCEERG</sequence>
<dbReference type="Proteomes" id="UP000218934">
    <property type="component" value="Unassembled WGS sequence"/>
</dbReference>
<comment type="caution">
    <text evidence="2">The sequence shown here is derived from an EMBL/GenBank/DDBJ whole genome shotgun (WGS) entry which is preliminary data.</text>
</comment>
<accession>A0A2A4G0D0</accession>
<dbReference type="AlphaFoldDB" id="A0A2A4G0D0"/>
<dbReference type="Pfam" id="PF04480">
    <property type="entry name" value="DUF559"/>
    <property type="match status" value="1"/>
</dbReference>
<dbReference type="Gene3D" id="3.40.960.10">
    <property type="entry name" value="VSR Endonuclease"/>
    <property type="match status" value="1"/>
</dbReference>
<dbReference type="RefSeq" id="WP_066961667.1">
    <property type="nucleotide sequence ID" value="NZ_CP023449.1"/>
</dbReference>
<keyword evidence="3" id="KW-1185">Reference proteome</keyword>
<gene>
    <name evidence="2" type="ORF">COO09_03070</name>
</gene>
<dbReference type="InterPro" id="IPR047216">
    <property type="entry name" value="Endonuclease_DUF559_bact"/>
</dbReference>
<evidence type="ECO:0000259" key="1">
    <source>
        <dbReference type="Pfam" id="PF04480"/>
    </source>
</evidence>
<dbReference type="EMBL" id="NWUF01000002">
    <property type="protein sequence ID" value="PCE43918.1"/>
    <property type="molecule type" value="Genomic_DNA"/>
</dbReference>
<dbReference type="PANTHER" id="PTHR38590:SF1">
    <property type="entry name" value="BLL0828 PROTEIN"/>
    <property type="match status" value="1"/>
</dbReference>
<name>A0A2A4G0D0_9SPHN</name>
<reference evidence="2 3" key="1">
    <citation type="submission" date="2017-09" db="EMBL/GenBank/DDBJ databases">
        <title>The Catabolism of 3,6-Dichlorosalicylic acid is Initiated by the Cytochrome P450 Monooxygenase DsmABC in Rhizorhabdus dicambivorans Ndbn-20.</title>
        <authorList>
            <person name="Na L."/>
        </authorList>
    </citation>
    <scope>NUCLEOTIDE SEQUENCE [LARGE SCALE GENOMIC DNA]</scope>
    <source>
        <strain evidence="2 3">Ndbn-20m</strain>
    </source>
</reference>
<dbReference type="KEGG" id="rdi:CMV14_21080"/>
<dbReference type="SUPFAM" id="SSF52980">
    <property type="entry name" value="Restriction endonuclease-like"/>
    <property type="match status" value="1"/>
</dbReference>
<evidence type="ECO:0000313" key="3">
    <source>
        <dbReference type="Proteomes" id="UP000218934"/>
    </source>
</evidence>
<dbReference type="PANTHER" id="PTHR38590">
    <property type="entry name" value="BLL0828 PROTEIN"/>
    <property type="match status" value="1"/>
</dbReference>
<protein>
    <submittedName>
        <fullName evidence="2">DUF559 domain-containing protein</fullName>
    </submittedName>
</protein>
<dbReference type="InterPro" id="IPR011335">
    <property type="entry name" value="Restrct_endonuc-II-like"/>
</dbReference>
<feature type="domain" description="DUF559" evidence="1">
    <location>
        <begin position="5"/>
        <end position="96"/>
    </location>
</feature>
<evidence type="ECO:0000313" key="2">
    <source>
        <dbReference type="EMBL" id="PCE43918.1"/>
    </source>
</evidence>
<dbReference type="OrthoDB" id="9798754at2"/>